<dbReference type="EMBL" id="JAATJV010145352">
    <property type="protein sequence ID" value="MBZ3870132.1"/>
    <property type="molecule type" value="Genomic_DNA"/>
</dbReference>
<feature type="region of interest" description="Disordered" evidence="1">
    <location>
        <begin position="97"/>
        <end position="122"/>
    </location>
</feature>
<dbReference type="AlphaFoldDB" id="A0AA41ME12"/>
<keyword evidence="3" id="KW-1185">Reference proteome</keyword>
<sequence length="122" mass="12782">MASIRAQVTEAKEAEELEVVVPVDVTREEQENGKGLIAALCAGATALFVTHEVGLESKVTTHQPPKDKMLKRSHYSYPESPVEQECLSLTCPGPAPALGLPLPPWSAQQQGGGPPGEGAPGS</sequence>
<protein>
    <submittedName>
        <fullName evidence="2">Protein deglycase DJ-1</fullName>
    </submittedName>
</protein>
<comment type="caution">
    <text evidence="2">The sequence shown here is derived from an EMBL/GenBank/DDBJ whole genome shotgun (WGS) entry which is preliminary data.</text>
</comment>
<reference evidence="2" key="1">
    <citation type="submission" date="2020-03" db="EMBL/GenBank/DDBJ databases">
        <title>Studies in the Genomics of Life Span.</title>
        <authorList>
            <person name="Glass D."/>
        </authorList>
    </citation>
    <scope>NUCLEOTIDE SEQUENCE</scope>
    <source>
        <strain evidence="2">SUZIE</strain>
        <tissue evidence="2">Muscle</tissue>
    </source>
</reference>
<evidence type="ECO:0000313" key="2">
    <source>
        <dbReference type="EMBL" id="MBZ3870132.1"/>
    </source>
</evidence>
<evidence type="ECO:0000256" key="1">
    <source>
        <dbReference type="SAM" id="MobiDB-lite"/>
    </source>
</evidence>
<dbReference type="Proteomes" id="UP001166674">
    <property type="component" value="Unassembled WGS sequence"/>
</dbReference>
<proteinExistence type="predicted"/>
<evidence type="ECO:0000313" key="3">
    <source>
        <dbReference type="Proteomes" id="UP001166674"/>
    </source>
</evidence>
<name>A0AA41ME12_SCICA</name>
<gene>
    <name evidence="2" type="ORF">SUZIE_106415</name>
</gene>
<feature type="compositionally biased region" description="Gly residues" evidence="1">
    <location>
        <begin position="110"/>
        <end position="122"/>
    </location>
</feature>
<accession>A0AA41ME12</accession>
<organism evidence="2 3">
    <name type="scientific">Sciurus carolinensis</name>
    <name type="common">Eastern gray squirrel</name>
    <dbReference type="NCBI Taxonomy" id="30640"/>
    <lineage>
        <taxon>Eukaryota</taxon>
        <taxon>Metazoa</taxon>
        <taxon>Chordata</taxon>
        <taxon>Craniata</taxon>
        <taxon>Vertebrata</taxon>
        <taxon>Euteleostomi</taxon>
        <taxon>Mammalia</taxon>
        <taxon>Eutheria</taxon>
        <taxon>Euarchontoglires</taxon>
        <taxon>Glires</taxon>
        <taxon>Rodentia</taxon>
        <taxon>Sciuromorpha</taxon>
        <taxon>Sciuridae</taxon>
        <taxon>Sciurinae</taxon>
        <taxon>Sciurini</taxon>
        <taxon>Sciurus</taxon>
    </lineage>
</organism>